<dbReference type="EMBL" id="CP124755">
    <property type="protein sequence ID" value="WGZ90022.1"/>
    <property type="molecule type" value="Genomic_DNA"/>
</dbReference>
<dbReference type="Proteomes" id="UP001300672">
    <property type="component" value="Chromosome"/>
</dbReference>
<gene>
    <name evidence="1" type="ORF">QJT80_10985</name>
</gene>
<evidence type="ECO:0008006" key="2">
    <source>
        <dbReference type="Google" id="ProtNLM"/>
    </source>
</evidence>
<reference evidence="1" key="1">
    <citation type="journal article" date="2023" name="Int. J. Mol. Sci.">
        <title>Metagenomics Revealed a New Genus 'Candidatus Thiocaldithrix dubininis' gen. nov., sp. nov. and a New Species 'Candidatus Thiothrix putei' sp. nov. in the Family Thiotrichaceae, Some Members of Which Have Traits of Both Na+- and H+-Motive Energetics.</title>
        <authorList>
            <person name="Ravin N.V."/>
            <person name="Muntyan M.S."/>
            <person name="Smolyakov D.D."/>
            <person name="Rudenko T.S."/>
            <person name="Beletsky A.V."/>
            <person name="Mardanov A.V."/>
            <person name="Grabovich M.Y."/>
        </authorList>
    </citation>
    <scope>NUCLEOTIDE SEQUENCE</scope>
    <source>
        <strain evidence="1">GKL-01</strain>
    </source>
</reference>
<dbReference type="KEGG" id="tdu:QJT80_10985"/>
<organism evidence="1">
    <name type="scientific">Candidatus Thiocaldithrix dubininis</name>
    <dbReference type="NCBI Taxonomy" id="3080823"/>
    <lineage>
        <taxon>Bacteria</taxon>
        <taxon>Pseudomonadati</taxon>
        <taxon>Pseudomonadota</taxon>
        <taxon>Gammaproteobacteria</taxon>
        <taxon>Thiotrichales</taxon>
        <taxon>Thiotrichaceae</taxon>
        <taxon>Candidatus Thiocaldithrix</taxon>
    </lineage>
</organism>
<accession>A0AA95H2N8</accession>
<protein>
    <recommendedName>
        <fullName evidence="2">DUF2281 domain-containing protein</fullName>
    </recommendedName>
</protein>
<sequence>MIPNAIIKDFEALPVDAQQQIIDFIAFLKTRYQTRKNIQPTALEHSFGSIKVKKRVSLAQMDAVDYLVDDLADKLKHVL</sequence>
<evidence type="ECO:0000313" key="1">
    <source>
        <dbReference type="EMBL" id="WGZ90022.1"/>
    </source>
</evidence>
<dbReference type="AlphaFoldDB" id="A0AA95H2N8"/>
<name>A0AA95H2N8_9GAMM</name>
<reference evidence="1" key="2">
    <citation type="submission" date="2023-04" db="EMBL/GenBank/DDBJ databases">
        <authorList>
            <person name="Beletskiy A.V."/>
            <person name="Mardanov A.V."/>
            <person name="Ravin N.V."/>
        </authorList>
    </citation>
    <scope>NUCLEOTIDE SEQUENCE</scope>
    <source>
        <strain evidence="1">GKL-01</strain>
    </source>
</reference>
<proteinExistence type="predicted"/>